<dbReference type="OrthoDB" id="641734at2"/>
<dbReference type="EMBL" id="CP015199">
    <property type="protein sequence ID" value="ANF51434.1"/>
    <property type="molecule type" value="Genomic_DNA"/>
</dbReference>
<keyword evidence="1" id="KW-0732">Signal</keyword>
<sequence>MKNLFLGLLILLSCFYNAQNSGKTEIYILGTVHEPLSPILNPQSLFEILEKIKPDVILQELDTEQMKDFKKESMSKGSNEVSAAILYLNKYPKTFNLPFEFEGRNQYRKDHGMVPTDNLTIKLMDSLYQKKALNPTNTIIFEKYMEANNALKDFSKTDIKTLNSLSFETVNRYRQFVQHHEIPKISNSEDIFARQFVTKPNGEKISYRDGYQLWCNFWDMRNNTMALNIIKQANQYKGKKIVILTGVQHKYYLKELLDKYQDGNYKVIEYFK</sequence>
<dbReference type="STRING" id="1685010.A0O34_13360"/>
<feature type="chain" id="PRO_5008003914" description="Haem-binding uptake Tiki superfamily ChaN domain-containing protein" evidence="1">
    <location>
        <begin position="19"/>
        <end position="272"/>
    </location>
</feature>
<dbReference type="Proteomes" id="UP000077824">
    <property type="component" value="Chromosome"/>
</dbReference>
<organism evidence="2 3">
    <name type="scientific">Chryseobacterium glaciei</name>
    <dbReference type="NCBI Taxonomy" id="1685010"/>
    <lineage>
        <taxon>Bacteria</taxon>
        <taxon>Pseudomonadati</taxon>
        <taxon>Bacteroidota</taxon>
        <taxon>Flavobacteriia</taxon>
        <taxon>Flavobacteriales</taxon>
        <taxon>Weeksellaceae</taxon>
        <taxon>Chryseobacterium group</taxon>
        <taxon>Chryseobacterium</taxon>
    </lineage>
</organism>
<protein>
    <recommendedName>
        <fullName evidence="4">Haem-binding uptake Tiki superfamily ChaN domain-containing protein</fullName>
    </recommendedName>
</protein>
<dbReference type="KEGG" id="chh:A0O34_13360"/>
<gene>
    <name evidence="2" type="ORF">A0O34_13360</name>
</gene>
<dbReference type="RefSeq" id="WP_066755288.1">
    <property type="nucleotide sequence ID" value="NZ_CP015199.1"/>
</dbReference>
<evidence type="ECO:0000313" key="2">
    <source>
        <dbReference type="EMBL" id="ANF51434.1"/>
    </source>
</evidence>
<reference evidence="2 3" key="1">
    <citation type="submission" date="2016-04" db="EMBL/GenBank/DDBJ databases">
        <title>Complete Genome Sequence of Chryseobacterium sp. IHBB 10212.</title>
        <authorList>
            <person name="Pal M."/>
            <person name="Swarnkar M.K."/>
            <person name="Kaushal K."/>
            <person name="Chhibber S."/>
            <person name="Singh A.K."/>
            <person name="Gulati A."/>
        </authorList>
    </citation>
    <scope>NUCLEOTIDE SEQUENCE [LARGE SCALE GENOMIC DNA]</scope>
    <source>
        <strain evidence="2 3">IHBB 10212</strain>
    </source>
</reference>
<evidence type="ECO:0000313" key="3">
    <source>
        <dbReference type="Proteomes" id="UP000077824"/>
    </source>
</evidence>
<feature type="signal peptide" evidence="1">
    <location>
        <begin position="1"/>
        <end position="18"/>
    </location>
</feature>
<evidence type="ECO:0000256" key="1">
    <source>
        <dbReference type="SAM" id="SignalP"/>
    </source>
</evidence>
<accession>A0A172XWV9</accession>
<keyword evidence="3" id="KW-1185">Reference proteome</keyword>
<dbReference type="AlphaFoldDB" id="A0A172XWV9"/>
<proteinExistence type="predicted"/>
<name>A0A172XWV9_9FLAO</name>
<evidence type="ECO:0008006" key="4">
    <source>
        <dbReference type="Google" id="ProtNLM"/>
    </source>
</evidence>